<protein>
    <submittedName>
        <fullName evidence="10">Spore germination protein A3</fullName>
    </submittedName>
</protein>
<name>A0A136WI77_9FIRM</name>
<evidence type="ECO:0000259" key="9">
    <source>
        <dbReference type="Pfam" id="PF25198"/>
    </source>
</evidence>
<comment type="caution">
    <text evidence="10">The sequence shown here is derived from an EMBL/GenBank/DDBJ whole genome shotgun (WGS) entry which is preliminary data.</text>
</comment>
<evidence type="ECO:0000256" key="7">
    <source>
        <dbReference type="ARBA" id="ARBA00023288"/>
    </source>
</evidence>
<dbReference type="InterPro" id="IPR046953">
    <property type="entry name" value="Spore_GerAC-like_C"/>
</dbReference>
<dbReference type="RefSeq" id="WP_066083501.1">
    <property type="nucleotide sequence ID" value="NZ_LRVM01000001.1"/>
</dbReference>
<dbReference type="OrthoDB" id="2569624at2"/>
<evidence type="ECO:0000256" key="1">
    <source>
        <dbReference type="ARBA" id="ARBA00004635"/>
    </source>
</evidence>
<organism evidence="10 11">
    <name type="scientific">Anaerotignum neopropionicum</name>
    <dbReference type="NCBI Taxonomy" id="36847"/>
    <lineage>
        <taxon>Bacteria</taxon>
        <taxon>Bacillati</taxon>
        <taxon>Bacillota</taxon>
        <taxon>Clostridia</taxon>
        <taxon>Lachnospirales</taxon>
        <taxon>Anaerotignaceae</taxon>
        <taxon>Anaerotignum</taxon>
    </lineage>
</organism>
<dbReference type="InterPro" id="IPR008844">
    <property type="entry name" value="Spore_GerAC-like"/>
</dbReference>
<dbReference type="GO" id="GO:0009847">
    <property type="term" value="P:spore germination"/>
    <property type="evidence" value="ECO:0007669"/>
    <property type="project" value="InterPro"/>
</dbReference>
<evidence type="ECO:0000256" key="2">
    <source>
        <dbReference type="ARBA" id="ARBA00007886"/>
    </source>
</evidence>
<feature type="domain" description="Spore germination protein N-terminal" evidence="9">
    <location>
        <begin position="22"/>
        <end position="187"/>
    </location>
</feature>
<keyword evidence="6" id="KW-0564">Palmitate</keyword>
<dbReference type="Pfam" id="PF05504">
    <property type="entry name" value="Spore_GerAC"/>
    <property type="match status" value="1"/>
</dbReference>
<reference evidence="10 11" key="1">
    <citation type="submission" date="2016-01" db="EMBL/GenBank/DDBJ databases">
        <title>Genome sequence of Clostridium neopropionicum X4, DSM-3847.</title>
        <authorList>
            <person name="Poehlein A."/>
            <person name="Beck M.H."/>
            <person name="Bengelsdorf F.R."/>
            <person name="Daniel R."/>
            <person name="Duerre P."/>
        </authorList>
    </citation>
    <scope>NUCLEOTIDE SEQUENCE [LARGE SCALE GENOMIC DNA]</scope>
    <source>
        <strain evidence="10 11">DSM-3847</strain>
    </source>
</reference>
<keyword evidence="5" id="KW-0472">Membrane</keyword>
<evidence type="ECO:0000256" key="6">
    <source>
        <dbReference type="ARBA" id="ARBA00023139"/>
    </source>
</evidence>
<dbReference type="AlphaFoldDB" id="A0A136WI77"/>
<keyword evidence="3" id="KW-0309">Germination</keyword>
<evidence type="ECO:0000313" key="11">
    <source>
        <dbReference type="Proteomes" id="UP000070539"/>
    </source>
</evidence>
<evidence type="ECO:0000256" key="3">
    <source>
        <dbReference type="ARBA" id="ARBA00022544"/>
    </source>
</evidence>
<dbReference type="InterPro" id="IPR057336">
    <property type="entry name" value="GerAC_N"/>
</dbReference>
<dbReference type="STRING" id="36847.CLNEO_01550"/>
<sequence length="355" mass="39730">MNKWKLIILTVLPLFMATGCWDKRDPEDREYMLTMGIDLGDEGYVISFAPAKTNEKDPEKMVCTGNTLADAIANNDSQNSRKTELGQMKMIVLGKSILEDKEGLTSMLEELKRSQEISKKVTVLGTGATAEECIQAIMEADDGTGLFLWEFFKNTAKEVGVTKGLDMDTFFTELKQQQGACVLPRIELSEEGLHLGGGVAVANMEFVAFLNDKEEQGYLFLLGEAEGAVLEAEEDGKKIPLKIVNSKVKYDFEPQKDGKTTCRIRLKLYGNLLGNGNSDAFSQQSAEKLEKLFTQIVKEQVENTMKIAQEQETAEFLGFAERLRQENPEYSGDFWSEVTVSIEPELKIRDTGRIR</sequence>
<evidence type="ECO:0000313" key="10">
    <source>
        <dbReference type="EMBL" id="KXL54059.1"/>
    </source>
</evidence>
<accession>A0A136WI77</accession>
<dbReference type="InterPro" id="IPR038501">
    <property type="entry name" value="Spore_GerAC_C_sf"/>
</dbReference>
<feature type="domain" description="Spore germination GerAC-like C-terminal" evidence="8">
    <location>
        <begin position="198"/>
        <end position="352"/>
    </location>
</feature>
<evidence type="ECO:0000259" key="8">
    <source>
        <dbReference type="Pfam" id="PF05504"/>
    </source>
</evidence>
<dbReference type="PROSITE" id="PS51257">
    <property type="entry name" value="PROKAR_LIPOPROTEIN"/>
    <property type="match status" value="1"/>
</dbReference>
<evidence type="ECO:0000256" key="4">
    <source>
        <dbReference type="ARBA" id="ARBA00022729"/>
    </source>
</evidence>
<dbReference type="PANTHER" id="PTHR35789">
    <property type="entry name" value="SPORE GERMINATION PROTEIN B3"/>
    <property type="match status" value="1"/>
</dbReference>
<dbReference type="NCBIfam" id="TIGR02887">
    <property type="entry name" value="spore_ger_x_C"/>
    <property type="match status" value="1"/>
</dbReference>
<dbReference type="EMBL" id="LRVM01000001">
    <property type="protein sequence ID" value="KXL54059.1"/>
    <property type="molecule type" value="Genomic_DNA"/>
</dbReference>
<evidence type="ECO:0000256" key="5">
    <source>
        <dbReference type="ARBA" id="ARBA00023136"/>
    </source>
</evidence>
<dbReference type="Pfam" id="PF25198">
    <property type="entry name" value="Spore_GerAC_N"/>
    <property type="match status" value="1"/>
</dbReference>
<gene>
    <name evidence="10" type="primary">gerAC</name>
    <name evidence="10" type="ORF">CLNEO_01550</name>
</gene>
<proteinExistence type="inferred from homology"/>
<dbReference type="GO" id="GO:0016020">
    <property type="term" value="C:membrane"/>
    <property type="evidence" value="ECO:0007669"/>
    <property type="project" value="UniProtKB-SubCell"/>
</dbReference>
<dbReference type="Gene3D" id="3.30.300.210">
    <property type="entry name" value="Nutrient germinant receptor protein C, domain 3"/>
    <property type="match status" value="1"/>
</dbReference>
<keyword evidence="11" id="KW-1185">Reference proteome</keyword>
<dbReference type="Proteomes" id="UP000070539">
    <property type="component" value="Unassembled WGS sequence"/>
</dbReference>
<comment type="subcellular location">
    <subcellularLocation>
        <location evidence="1">Membrane</location>
        <topology evidence="1">Lipid-anchor</topology>
    </subcellularLocation>
</comment>
<dbReference type="PANTHER" id="PTHR35789:SF1">
    <property type="entry name" value="SPORE GERMINATION PROTEIN B3"/>
    <property type="match status" value="1"/>
</dbReference>
<keyword evidence="4" id="KW-0732">Signal</keyword>
<comment type="similarity">
    <text evidence="2">Belongs to the GerABKC lipoprotein family.</text>
</comment>
<keyword evidence="7" id="KW-0449">Lipoprotein</keyword>